<accession>A0ABY6J5X4</accession>
<dbReference type="Gene3D" id="2.120.10.30">
    <property type="entry name" value="TolB, C-terminal domain"/>
    <property type="match status" value="1"/>
</dbReference>
<keyword evidence="2" id="KW-0067">ATP-binding</keyword>
<dbReference type="RefSeq" id="WP_264282827.1">
    <property type="nucleotide sequence ID" value="NZ_CP107006.1"/>
</dbReference>
<dbReference type="EMBL" id="CP107006">
    <property type="protein sequence ID" value="UYQ95022.1"/>
    <property type="molecule type" value="Genomic_DNA"/>
</dbReference>
<dbReference type="InterPro" id="IPR011042">
    <property type="entry name" value="6-blade_b-propeller_TolB-like"/>
</dbReference>
<name>A0ABY6J5X4_9BACT</name>
<sequence>MNKTLLLLLSTFSLSATAQHKLEKIWETKPIIAVPESVLDDGKGTLYVSLINGSPWALDATGGVARLKPDGTGYDSTFITGLHSPKGLAIFGDRLYVADVHAVVVVDLKKGAIEKNIAWEEAQGLNDLTVDADGIVYVSDSKSGKVWRIENDNPTLYLENLEGLNGLKAAGTDLIIAAGKSFVKADKDKKITNIASLPQGGDGIEPVGKGDYLVTSWSGWIFYVHANGKVETLLNTSAEKINAADIGYDAKKRIVYVPTFNAKTVAAYKLK</sequence>
<protein>
    <submittedName>
        <fullName evidence="2">ATP-binding protein</fullName>
    </submittedName>
</protein>
<evidence type="ECO:0000313" key="2">
    <source>
        <dbReference type="EMBL" id="UYQ95022.1"/>
    </source>
</evidence>
<feature type="chain" id="PRO_5045504591" evidence="1">
    <location>
        <begin position="19"/>
        <end position="271"/>
    </location>
</feature>
<proteinExistence type="predicted"/>
<organism evidence="2 3">
    <name type="scientific">Chitinophaga horti</name>
    <dbReference type="NCBI Taxonomy" id="2920382"/>
    <lineage>
        <taxon>Bacteria</taxon>
        <taxon>Pseudomonadati</taxon>
        <taxon>Bacteroidota</taxon>
        <taxon>Chitinophagia</taxon>
        <taxon>Chitinophagales</taxon>
        <taxon>Chitinophagaceae</taxon>
        <taxon>Chitinophaga</taxon>
    </lineage>
</organism>
<keyword evidence="2" id="KW-0547">Nucleotide-binding</keyword>
<evidence type="ECO:0000256" key="1">
    <source>
        <dbReference type="SAM" id="SignalP"/>
    </source>
</evidence>
<keyword evidence="3" id="KW-1185">Reference proteome</keyword>
<reference evidence="2" key="1">
    <citation type="submission" date="2022-10" db="EMBL/GenBank/DDBJ databases">
        <title>Chitinophaga sp. nov., isolated from soil.</title>
        <authorList>
            <person name="Jeon C.O."/>
        </authorList>
    </citation>
    <scope>NUCLEOTIDE SEQUENCE</scope>
    <source>
        <strain evidence="2">R8</strain>
    </source>
</reference>
<evidence type="ECO:0000313" key="3">
    <source>
        <dbReference type="Proteomes" id="UP001162741"/>
    </source>
</evidence>
<keyword evidence="1" id="KW-0732">Signal</keyword>
<feature type="signal peptide" evidence="1">
    <location>
        <begin position="1"/>
        <end position="18"/>
    </location>
</feature>
<gene>
    <name evidence="2" type="ORF">MKQ68_07935</name>
</gene>
<dbReference type="Proteomes" id="UP001162741">
    <property type="component" value="Chromosome"/>
</dbReference>
<dbReference type="GO" id="GO:0005524">
    <property type="term" value="F:ATP binding"/>
    <property type="evidence" value="ECO:0007669"/>
    <property type="project" value="UniProtKB-KW"/>
</dbReference>
<dbReference type="SUPFAM" id="SSF63829">
    <property type="entry name" value="Calcium-dependent phosphotriesterase"/>
    <property type="match status" value="1"/>
</dbReference>